<sequence length="579" mass="65143">MSPPFSQVFRDFPSYEDVAAEHVLPIWPRNHERVWESRSLAQRGSLTAVDSVGRFGRAMLFVAVDLACFKSREDYQDCCRLGESPESCLFNELGTKGLCCAKVRHVSHLFEYQYNRGFSVSNLSAAPGSWWSTVHKALHPFRHRASTTSPWRQHDCQPLRGIQFPSGAGSLLPWLSALLNVSDARLASCVSGVLSARLQAAPAAEASEAMVVLSDFLEKRCCNRRAQLALRRNVMLWHRRLQAPGDGFGRIAELSYRRTMFALEACRKKLGPARVLQLHIPKTAGSSIGSWARDMGFQFPNETVEPFLKRGDGPFWLGGFAMPASCAQRRQESLRENATWTTVERWLDLPLCEDLSYVVALREPVMRTIHQFQHLFRLYPFKMNERSGLEKVEEKGLSHLMNTLWRFGEVRSSIDGRHGQGDGFGDEEGRNISDSGADWLDLWLGMASNYQVRSLAGAGGGKAFLEDGLAASRRLGAAMSVLEQLDVVLVVGRGHLTGWQSQLLRQGLQAPDLSEARKDEFQYVTHAGQEYPFSTDAYSWAPAELAETKARNRADASLVEYAKRLQRLDRQYFDEFSTR</sequence>
<keyword evidence="2" id="KW-1185">Reference proteome</keyword>
<evidence type="ECO:0000313" key="1">
    <source>
        <dbReference type="EMBL" id="CAE8623663.1"/>
    </source>
</evidence>
<organism evidence="1 2">
    <name type="scientific">Polarella glacialis</name>
    <name type="common">Dinoflagellate</name>
    <dbReference type="NCBI Taxonomy" id="89957"/>
    <lineage>
        <taxon>Eukaryota</taxon>
        <taxon>Sar</taxon>
        <taxon>Alveolata</taxon>
        <taxon>Dinophyceae</taxon>
        <taxon>Suessiales</taxon>
        <taxon>Suessiaceae</taxon>
        <taxon>Polarella</taxon>
    </lineage>
</organism>
<dbReference type="EMBL" id="CAJNNV010028210">
    <property type="protein sequence ID" value="CAE8623663.1"/>
    <property type="molecule type" value="Genomic_DNA"/>
</dbReference>
<gene>
    <name evidence="1" type="ORF">PGLA1383_LOCUS40902</name>
</gene>
<name>A0A813G9F5_POLGL</name>
<reference evidence="1" key="1">
    <citation type="submission" date="2021-02" db="EMBL/GenBank/DDBJ databases">
        <authorList>
            <person name="Dougan E. K."/>
            <person name="Rhodes N."/>
            <person name="Thang M."/>
            <person name="Chan C."/>
        </authorList>
    </citation>
    <scope>NUCLEOTIDE SEQUENCE</scope>
</reference>
<protein>
    <submittedName>
        <fullName evidence="1">Uncharacterized protein</fullName>
    </submittedName>
</protein>
<dbReference type="OrthoDB" id="10446707at2759"/>
<dbReference type="AlphaFoldDB" id="A0A813G9F5"/>
<proteinExistence type="predicted"/>
<comment type="caution">
    <text evidence="1">The sequence shown here is derived from an EMBL/GenBank/DDBJ whole genome shotgun (WGS) entry which is preliminary data.</text>
</comment>
<accession>A0A813G9F5</accession>
<dbReference type="Proteomes" id="UP000654075">
    <property type="component" value="Unassembled WGS sequence"/>
</dbReference>
<evidence type="ECO:0000313" key="2">
    <source>
        <dbReference type="Proteomes" id="UP000654075"/>
    </source>
</evidence>